<keyword evidence="3 5" id="KW-0347">Helicase</keyword>
<dbReference type="PANTHER" id="PTHR11070:SF17">
    <property type="entry name" value="DNA HELICASE IV"/>
    <property type="match status" value="1"/>
</dbReference>
<evidence type="ECO:0000313" key="8">
    <source>
        <dbReference type="Proteomes" id="UP000320876"/>
    </source>
</evidence>
<dbReference type="Proteomes" id="UP000320876">
    <property type="component" value="Unassembled WGS sequence"/>
</dbReference>
<keyword evidence="4 5" id="KW-0067">ATP-binding</keyword>
<dbReference type="GO" id="GO:0000725">
    <property type="term" value="P:recombinational repair"/>
    <property type="evidence" value="ECO:0007669"/>
    <property type="project" value="TreeGrafter"/>
</dbReference>
<name>A0A542DF67_AMYCI</name>
<keyword evidence="8" id="KW-1185">Reference proteome</keyword>
<dbReference type="Pfam" id="PF00580">
    <property type="entry name" value="UvrD-helicase"/>
    <property type="match status" value="1"/>
</dbReference>
<evidence type="ECO:0000256" key="2">
    <source>
        <dbReference type="ARBA" id="ARBA00022801"/>
    </source>
</evidence>
<dbReference type="PROSITE" id="PS51198">
    <property type="entry name" value="UVRD_HELICASE_ATP_BIND"/>
    <property type="match status" value="1"/>
</dbReference>
<comment type="caution">
    <text evidence="7">The sequence shown here is derived from an EMBL/GenBank/DDBJ whole genome shotgun (WGS) entry which is preliminary data.</text>
</comment>
<dbReference type="Pfam" id="PF13538">
    <property type="entry name" value="UvrD_C_2"/>
    <property type="match status" value="1"/>
</dbReference>
<dbReference type="GO" id="GO:0005524">
    <property type="term" value="F:ATP binding"/>
    <property type="evidence" value="ECO:0007669"/>
    <property type="project" value="UniProtKB-UniRule"/>
</dbReference>
<gene>
    <name evidence="7" type="ORF">FB471_1403</name>
</gene>
<dbReference type="EMBL" id="VFML01000001">
    <property type="protein sequence ID" value="TQJ01696.1"/>
    <property type="molecule type" value="Genomic_DNA"/>
</dbReference>
<evidence type="ECO:0000313" key="7">
    <source>
        <dbReference type="EMBL" id="TQJ01696.1"/>
    </source>
</evidence>
<evidence type="ECO:0000259" key="6">
    <source>
        <dbReference type="PROSITE" id="PS51198"/>
    </source>
</evidence>
<dbReference type="GO" id="GO:0003677">
    <property type="term" value="F:DNA binding"/>
    <property type="evidence" value="ECO:0007669"/>
    <property type="project" value="InterPro"/>
</dbReference>
<sequence>MTDAQTRDEERERRYLAETVRLLATELERLTGDIDESARTIEERKKHLWDNLRDMDFAEKANFRGEVDMSVRLAEHAVMLRKRIERLLESPYFGRVDFRPTGDPEAGAHYIGVHNFSDPETQEIVIHDWRAPVSSLYYDFESGEAFFETPAGTTHGEITGKRQYKIQGGRLEYMFDSTLNIGDEVLQRELGQSADDRMKNIVATIQREQNAVIRNETARVLILQGVAGSGKTSIALHRVAFLLYRFKDTLSSDNVMILSPNKVFGDYIADVLPELGEEQVAEIDFDTIAGRFLAKVTGYETFSEQVVTLLDQVDDAAAARMRYKATPEFVARLEDWITSRPHEEFTPADIERKHKRLSADWVADLFHESPTLPVFTRLDRVANAAVHKLKHEVLDKGGTWAAADTASIRKQVRAMFPYKDAFAIYRAFYTADPARRGLFQPLGRKKIEYADVFPLIYTMIRTSRQESYGHIRHLLVDEMQDYTPIQYAVLRELFSCTMTILGDANQSVNPFSSSSLATIHSIFPQADCLELCKSYRSTSEITEFAQNISRNDKLVPIERHGPPPQVIACTDRRDQQARILTLIKQHEHSDRRSLGIICKTVDQATTLTHALSGAGVELTFLDYDSTSFAGGIIITSAHIAKGLEFDTVIVPRVDEDNYATDMDRSMLYIACTRAMHELHLTHDGPLSHFLAFAQATQNLVGVDDTDQAETRDHATDVRVG</sequence>
<protein>
    <submittedName>
        <fullName evidence="7">DNA helicase-2/ATP-dependent DNA helicase PcrA</fullName>
    </submittedName>
</protein>
<dbReference type="GO" id="GO:0043138">
    <property type="term" value="F:3'-5' DNA helicase activity"/>
    <property type="evidence" value="ECO:0007669"/>
    <property type="project" value="TreeGrafter"/>
</dbReference>
<dbReference type="Gene3D" id="3.40.50.300">
    <property type="entry name" value="P-loop containing nucleotide triphosphate hydrolases"/>
    <property type="match status" value="3"/>
</dbReference>
<reference evidence="7 8" key="1">
    <citation type="submission" date="2019-06" db="EMBL/GenBank/DDBJ databases">
        <title>Sequencing the genomes of 1000 actinobacteria strains.</title>
        <authorList>
            <person name="Klenk H.-P."/>
        </authorList>
    </citation>
    <scope>NUCLEOTIDE SEQUENCE [LARGE SCALE GENOMIC DNA]</scope>
    <source>
        <strain evidence="7 8">DSM 45679</strain>
    </source>
</reference>
<keyword evidence="2 5" id="KW-0378">Hydrolase</keyword>
<dbReference type="OrthoDB" id="3196525at2"/>
<accession>A0A542DF67</accession>
<evidence type="ECO:0000256" key="3">
    <source>
        <dbReference type="ARBA" id="ARBA00022806"/>
    </source>
</evidence>
<dbReference type="PANTHER" id="PTHR11070">
    <property type="entry name" value="UVRD / RECB / PCRA DNA HELICASE FAMILY MEMBER"/>
    <property type="match status" value="1"/>
</dbReference>
<dbReference type="GO" id="GO:0005829">
    <property type="term" value="C:cytosol"/>
    <property type="evidence" value="ECO:0007669"/>
    <property type="project" value="TreeGrafter"/>
</dbReference>
<dbReference type="InterPro" id="IPR014016">
    <property type="entry name" value="UvrD-like_ATP-bd"/>
</dbReference>
<feature type="binding site" evidence="5">
    <location>
        <begin position="225"/>
        <end position="232"/>
    </location>
    <ligand>
        <name>ATP</name>
        <dbReference type="ChEBI" id="CHEBI:30616"/>
    </ligand>
</feature>
<dbReference type="AlphaFoldDB" id="A0A542DF67"/>
<evidence type="ECO:0000256" key="4">
    <source>
        <dbReference type="ARBA" id="ARBA00022840"/>
    </source>
</evidence>
<evidence type="ECO:0000256" key="1">
    <source>
        <dbReference type="ARBA" id="ARBA00022741"/>
    </source>
</evidence>
<dbReference type="InterPro" id="IPR027785">
    <property type="entry name" value="UvrD-like_helicase_C"/>
</dbReference>
<dbReference type="GO" id="GO:0016787">
    <property type="term" value="F:hydrolase activity"/>
    <property type="evidence" value="ECO:0007669"/>
    <property type="project" value="UniProtKB-UniRule"/>
</dbReference>
<dbReference type="RefSeq" id="WP_141996525.1">
    <property type="nucleotide sequence ID" value="NZ_VFML01000001.1"/>
</dbReference>
<dbReference type="InterPro" id="IPR027417">
    <property type="entry name" value="P-loop_NTPase"/>
</dbReference>
<dbReference type="InterPro" id="IPR000212">
    <property type="entry name" value="DNA_helicase_UvrD/REP"/>
</dbReference>
<feature type="domain" description="UvrD-like helicase ATP-binding" evidence="6">
    <location>
        <begin position="204"/>
        <end position="538"/>
    </location>
</feature>
<dbReference type="SUPFAM" id="SSF52540">
    <property type="entry name" value="P-loop containing nucleoside triphosphate hydrolases"/>
    <property type="match status" value="1"/>
</dbReference>
<proteinExistence type="predicted"/>
<evidence type="ECO:0000256" key="5">
    <source>
        <dbReference type="PROSITE-ProRule" id="PRU00560"/>
    </source>
</evidence>
<keyword evidence="1 5" id="KW-0547">Nucleotide-binding</keyword>
<organism evidence="7 8">
    <name type="scientific">Amycolatopsis cihanbeyliensis</name>
    <dbReference type="NCBI Taxonomy" id="1128664"/>
    <lineage>
        <taxon>Bacteria</taxon>
        <taxon>Bacillati</taxon>
        <taxon>Actinomycetota</taxon>
        <taxon>Actinomycetes</taxon>
        <taxon>Pseudonocardiales</taxon>
        <taxon>Pseudonocardiaceae</taxon>
        <taxon>Amycolatopsis</taxon>
    </lineage>
</organism>